<dbReference type="GO" id="GO:0016491">
    <property type="term" value="F:oxidoreductase activity"/>
    <property type="evidence" value="ECO:0007669"/>
    <property type="project" value="UniProtKB-KW"/>
</dbReference>
<accession>A0AAW1K7B4</accession>
<dbReference type="AlphaFoldDB" id="A0AAW1K7B4"/>
<keyword evidence="1" id="KW-0479">Metal-binding</keyword>
<dbReference type="SUPFAM" id="SSF51197">
    <property type="entry name" value="Clavaminate synthase-like"/>
    <property type="match status" value="1"/>
</dbReference>
<evidence type="ECO:0000256" key="3">
    <source>
        <dbReference type="ARBA" id="ARBA00023004"/>
    </source>
</evidence>
<evidence type="ECO:0000313" key="5">
    <source>
        <dbReference type="EMBL" id="KAK9713165.1"/>
    </source>
</evidence>
<dbReference type="Gene3D" id="2.60.120.330">
    <property type="entry name" value="B-lactam Antibiotic, Isopenicillin N Synthase, Chain"/>
    <property type="match status" value="1"/>
</dbReference>
<dbReference type="EMBL" id="JBDFQZ010000006">
    <property type="protein sequence ID" value="KAK9713165.1"/>
    <property type="molecule type" value="Genomic_DNA"/>
</dbReference>
<sequence length="185" mass="20971">MDEIFRQSKKLFDLPTTEKMKLLRNEKHRGYTPLFDQALDPKNQVHAIGDYKEGYYIGCEVPEDDPNANKPFFVPNIWPDSDLLPGWRQIMEKYDTQALEVGRVVARIIALTLKLDANFLDKPNLLGKPLSLLQCCVSLAQVSDPLKGISGASAHSDFGRITLLAIDDVVSLQIYKDKEAIPQRW</sequence>
<dbReference type="Pfam" id="PF14226">
    <property type="entry name" value="DIOX_N"/>
    <property type="match status" value="1"/>
</dbReference>
<dbReference type="InterPro" id="IPR027443">
    <property type="entry name" value="IPNS-like_sf"/>
</dbReference>
<dbReference type="PANTHER" id="PTHR10209:SF867">
    <property type="entry name" value="2-OXOGLUTARATE (2OG) AND FE(II)-DEPENDENT OXYGENASE SUPERFAMILY PROTEIN"/>
    <property type="match status" value="1"/>
</dbReference>
<evidence type="ECO:0000259" key="4">
    <source>
        <dbReference type="Pfam" id="PF14226"/>
    </source>
</evidence>
<keyword evidence="3" id="KW-0408">Iron</keyword>
<dbReference type="GO" id="GO:0046872">
    <property type="term" value="F:metal ion binding"/>
    <property type="evidence" value="ECO:0007669"/>
    <property type="project" value="UniProtKB-KW"/>
</dbReference>
<dbReference type="Proteomes" id="UP001443914">
    <property type="component" value="Unassembled WGS sequence"/>
</dbReference>
<reference evidence="5" key="1">
    <citation type="submission" date="2024-03" db="EMBL/GenBank/DDBJ databases">
        <title>WGS assembly of Saponaria officinalis var. Norfolk2.</title>
        <authorList>
            <person name="Jenkins J."/>
            <person name="Shu S."/>
            <person name="Grimwood J."/>
            <person name="Barry K."/>
            <person name="Goodstein D."/>
            <person name="Schmutz J."/>
            <person name="Leebens-Mack J."/>
            <person name="Osbourn A."/>
        </authorList>
    </citation>
    <scope>NUCLEOTIDE SEQUENCE [LARGE SCALE GENOMIC DNA]</scope>
    <source>
        <strain evidence="5">JIC</strain>
    </source>
</reference>
<gene>
    <name evidence="5" type="ORF">RND81_06G008000</name>
</gene>
<dbReference type="InterPro" id="IPR026992">
    <property type="entry name" value="DIOX_N"/>
</dbReference>
<evidence type="ECO:0000256" key="1">
    <source>
        <dbReference type="ARBA" id="ARBA00022723"/>
    </source>
</evidence>
<evidence type="ECO:0000256" key="2">
    <source>
        <dbReference type="ARBA" id="ARBA00023002"/>
    </source>
</evidence>
<feature type="domain" description="Non-haem dioxygenase N-terminal" evidence="4">
    <location>
        <begin position="1"/>
        <end position="80"/>
    </location>
</feature>
<organism evidence="5 6">
    <name type="scientific">Saponaria officinalis</name>
    <name type="common">Common soapwort</name>
    <name type="synonym">Lychnis saponaria</name>
    <dbReference type="NCBI Taxonomy" id="3572"/>
    <lineage>
        <taxon>Eukaryota</taxon>
        <taxon>Viridiplantae</taxon>
        <taxon>Streptophyta</taxon>
        <taxon>Embryophyta</taxon>
        <taxon>Tracheophyta</taxon>
        <taxon>Spermatophyta</taxon>
        <taxon>Magnoliopsida</taxon>
        <taxon>eudicotyledons</taxon>
        <taxon>Gunneridae</taxon>
        <taxon>Pentapetalae</taxon>
        <taxon>Caryophyllales</taxon>
        <taxon>Caryophyllaceae</taxon>
        <taxon>Caryophylleae</taxon>
        <taxon>Saponaria</taxon>
    </lineage>
</organism>
<keyword evidence="2" id="KW-0560">Oxidoreductase</keyword>
<evidence type="ECO:0000313" key="6">
    <source>
        <dbReference type="Proteomes" id="UP001443914"/>
    </source>
</evidence>
<dbReference type="PANTHER" id="PTHR10209">
    <property type="entry name" value="OXIDOREDUCTASE, 2OG-FE II OXYGENASE FAMILY PROTEIN"/>
    <property type="match status" value="1"/>
</dbReference>
<proteinExistence type="predicted"/>
<keyword evidence="6" id="KW-1185">Reference proteome</keyword>
<name>A0AAW1K7B4_SAPOF</name>
<protein>
    <recommendedName>
        <fullName evidence="4">Non-haem dioxygenase N-terminal domain-containing protein</fullName>
    </recommendedName>
</protein>
<comment type="caution">
    <text evidence="5">The sequence shown here is derived from an EMBL/GenBank/DDBJ whole genome shotgun (WGS) entry which is preliminary data.</text>
</comment>